<comment type="caution">
    <text evidence="2">The sequence shown here is derived from an EMBL/GenBank/DDBJ whole genome shotgun (WGS) entry which is preliminary data.</text>
</comment>
<dbReference type="AlphaFoldDB" id="A0A0F9N7R9"/>
<feature type="coiled-coil region" evidence="1">
    <location>
        <begin position="2"/>
        <end position="29"/>
    </location>
</feature>
<evidence type="ECO:0000313" key="2">
    <source>
        <dbReference type="EMBL" id="KKN13939.1"/>
    </source>
</evidence>
<name>A0A0F9N7R9_9ZZZZ</name>
<sequence>MNVDKEQDIEKLRELIARLTVKFTDAREALKEKFGPDEGKVMALKRIDEALELLGHKS</sequence>
<dbReference type="EMBL" id="LAZR01003869">
    <property type="protein sequence ID" value="KKN13939.1"/>
    <property type="molecule type" value="Genomic_DNA"/>
</dbReference>
<evidence type="ECO:0000256" key="1">
    <source>
        <dbReference type="SAM" id="Coils"/>
    </source>
</evidence>
<gene>
    <name evidence="2" type="ORF">LCGC14_1001250</name>
</gene>
<organism evidence="2">
    <name type="scientific">marine sediment metagenome</name>
    <dbReference type="NCBI Taxonomy" id="412755"/>
    <lineage>
        <taxon>unclassified sequences</taxon>
        <taxon>metagenomes</taxon>
        <taxon>ecological metagenomes</taxon>
    </lineage>
</organism>
<accession>A0A0F9N7R9</accession>
<proteinExistence type="predicted"/>
<keyword evidence="1" id="KW-0175">Coiled coil</keyword>
<protein>
    <submittedName>
        <fullName evidence="2">Uncharacterized protein</fullName>
    </submittedName>
</protein>
<reference evidence="2" key="1">
    <citation type="journal article" date="2015" name="Nature">
        <title>Complex archaea that bridge the gap between prokaryotes and eukaryotes.</title>
        <authorList>
            <person name="Spang A."/>
            <person name="Saw J.H."/>
            <person name="Jorgensen S.L."/>
            <person name="Zaremba-Niedzwiedzka K."/>
            <person name="Martijn J."/>
            <person name="Lind A.E."/>
            <person name="van Eijk R."/>
            <person name="Schleper C."/>
            <person name="Guy L."/>
            <person name="Ettema T.J."/>
        </authorList>
    </citation>
    <scope>NUCLEOTIDE SEQUENCE</scope>
</reference>